<dbReference type="AlphaFoldDB" id="A0A3B0XA46"/>
<dbReference type="InterPro" id="IPR014942">
    <property type="entry name" value="AbiEii"/>
</dbReference>
<gene>
    <name evidence="1" type="ORF">MNBD_GAMMA05-583</name>
</gene>
<accession>A0A3B0XA46</accession>
<evidence type="ECO:0008006" key="2">
    <source>
        <dbReference type="Google" id="ProtNLM"/>
    </source>
</evidence>
<dbReference type="Pfam" id="PF08843">
    <property type="entry name" value="AbiEii"/>
    <property type="match status" value="1"/>
</dbReference>
<proteinExistence type="predicted"/>
<name>A0A3B0XA46_9ZZZZ</name>
<sequence>MKKKTEALAKKIAGEALLERFLLVGGTALSVYLKHRLSEDLDFATTEKILPREAISDFLNQLSEDGCVIEDILPMAERQYVENEGCDIDDYHQNWSVDGVKLTFFTLSMENGREKLAEDPGEEWSKNLRLASLETLFITKALVLADRHVMRDNFDVHALLQCDEFSYADVVEAFKAYRPYTDLKIPFNRLRSSDYALTDPGLSGLIDEEEEDTMKRIQEYFINLLDLEKP</sequence>
<evidence type="ECO:0000313" key="1">
    <source>
        <dbReference type="EMBL" id="VAW52834.1"/>
    </source>
</evidence>
<reference evidence="1" key="1">
    <citation type="submission" date="2018-06" db="EMBL/GenBank/DDBJ databases">
        <authorList>
            <person name="Zhirakovskaya E."/>
        </authorList>
    </citation>
    <scope>NUCLEOTIDE SEQUENCE</scope>
</reference>
<organism evidence="1">
    <name type="scientific">hydrothermal vent metagenome</name>
    <dbReference type="NCBI Taxonomy" id="652676"/>
    <lineage>
        <taxon>unclassified sequences</taxon>
        <taxon>metagenomes</taxon>
        <taxon>ecological metagenomes</taxon>
    </lineage>
</organism>
<protein>
    <recommendedName>
        <fullName evidence="2">Ync</fullName>
    </recommendedName>
</protein>
<dbReference type="EMBL" id="UOFE01000030">
    <property type="protein sequence ID" value="VAW52834.1"/>
    <property type="molecule type" value="Genomic_DNA"/>
</dbReference>
<dbReference type="Gene3D" id="3.10.450.620">
    <property type="entry name" value="JHP933, nucleotidyltransferase-like core domain"/>
    <property type="match status" value="1"/>
</dbReference>